<evidence type="ECO:0000313" key="8">
    <source>
        <dbReference type="EMBL" id="CAJ0608547.1"/>
    </source>
</evidence>
<dbReference type="EMBL" id="CATQJL010000316">
    <property type="protein sequence ID" value="CAJ0608547.1"/>
    <property type="molecule type" value="Genomic_DNA"/>
</dbReference>
<keyword evidence="3 6" id="KW-1133">Transmembrane helix</keyword>
<comment type="subcellular location">
    <subcellularLocation>
        <location evidence="1">Membrane</location>
        <topology evidence="1">Multi-pass membrane protein</topology>
    </subcellularLocation>
</comment>
<dbReference type="SUPFAM" id="SSF103473">
    <property type="entry name" value="MFS general substrate transporter"/>
    <property type="match status" value="1"/>
</dbReference>
<dbReference type="GO" id="GO:0022857">
    <property type="term" value="F:transmembrane transporter activity"/>
    <property type="evidence" value="ECO:0007669"/>
    <property type="project" value="InterPro"/>
</dbReference>
<evidence type="ECO:0000256" key="6">
    <source>
        <dbReference type="SAM" id="Phobius"/>
    </source>
</evidence>
<evidence type="ECO:0000256" key="3">
    <source>
        <dbReference type="ARBA" id="ARBA00022989"/>
    </source>
</evidence>
<feature type="transmembrane region" description="Helical" evidence="6">
    <location>
        <begin position="173"/>
        <end position="194"/>
    </location>
</feature>
<evidence type="ECO:0000256" key="5">
    <source>
        <dbReference type="SAM" id="MobiDB-lite"/>
    </source>
</evidence>
<evidence type="ECO:0000256" key="1">
    <source>
        <dbReference type="ARBA" id="ARBA00004141"/>
    </source>
</evidence>
<evidence type="ECO:0000256" key="2">
    <source>
        <dbReference type="ARBA" id="ARBA00022692"/>
    </source>
</evidence>
<keyword evidence="4 6" id="KW-0472">Membrane</keyword>
<evidence type="ECO:0000259" key="7">
    <source>
        <dbReference type="PROSITE" id="PS50850"/>
    </source>
</evidence>
<feature type="domain" description="Major facilitator superfamily (MFS) profile" evidence="7">
    <location>
        <begin position="55"/>
        <end position="501"/>
    </location>
</feature>
<evidence type="ECO:0000313" key="9">
    <source>
        <dbReference type="Proteomes" id="UP001176961"/>
    </source>
</evidence>
<keyword evidence="2 6" id="KW-0812">Transmembrane</keyword>
<proteinExistence type="predicted"/>
<accession>A0AA36HE59</accession>
<sequence length="538" mass="58679">MTCSVIGEGSSDSSPQKLSPQAGRSNSSMRNTIGRDYGKYELTVLLITQLSYIPITTTMLSTAFYEPTQPTCMLLNITNDANDAAMVDPEITDEFNSLLLDWGEACQQSPLTTLMSTTLMAGALTGSFVAGWLADAYGRLVVLKGCLLLLCIVNVIFSFVATVSWWLSATLLFTLGAGCGGYMVTNLVILIECLDHSNSRLLAVSLNGWSISMAFVALIARLTQHWFTFHLFTALLALLALLAYQLWVYESCRWLAGNHRMAEARSTAVQVMARRSEPVSSSSVNDREWWEILGFSQPAVSLQDKTEARRKYTYSDLFSHPSIYIPLIALCYCFVSLSVVSFGFYFNADALPGNRYLNLALMGLSKFALGLLPFAVSSFVGRRPIAFVSVGFACACAWVVVISQLCGTAANHWSLVALSLMVSAALDPAWKITHLHSAELFPTVVRNMARAVCNVAARLGSVAAPLVVHSRTMHYLVPYVAFGAFLTIQLVVVAAFIPETKDKPLPEELPTVLSTTPPAVQTDQEMEMKTGTPSSLDV</sequence>
<organism evidence="8 9">
    <name type="scientific">Cylicocyclus nassatus</name>
    <name type="common">Nematode worm</name>
    <dbReference type="NCBI Taxonomy" id="53992"/>
    <lineage>
        <taxon>Eukaryota</taxon>
        <taxon>Metazoa</taxon>
        <taxon>Ecdysozoa</taxon>
        <taxon>Nematoda</taxon>
        <taxon>Chromadorea</taxon>
        <taxon>Rhabditida</taxon>
        <taxon>Rhabditina</taxon>
        <taxon>Rhabditomorpha</taxon>
        <taxon>Strongyloidea</taxon>
        <taxon>Strongylidae</taxon>
        <taxon>Cylicocyclus</taxon>
    </lineage>
</organism>
<protein>
    <recommendedName>
        <fullName evidence="7">Major facilitator superfamily (MFS) profile domain-containing protein</fullName>
    </recommendedName>
</protein>
<feature type="transmembrane region" description="Helical" evidence="6">
    <location>
        <begin position="385"/>
        <end position="405"/>
    </location>
</feature>
<gene>
    <name evidence="8" type="ORF">CYNAS_LOCUS20530</name>
</gene>
<keyword evidence="9" id="KW-1185">Reference proteome</keyword>
<feature type="region of interest" description="Disordered" evidence="5">
    <location>
        <begin position="1"/>
        <end position="30"/>
    </location>
</feature>
<comment type="caution">
    <text evidence="8">The sequence shown here is derived from an EMBL/GenBank/DDBJ whole genome shotgun (WGS) entry which is preliminary data.</text>
</comment>
<dbReference type="InterPro" id="IPR005828">
    <property type="entry name" value="MFS_sugar_transport-like"/>
</dbReference>
<feature type="compositionally biased region" description="Polar residues" evidence="5">
    <location>
        <begin position="512"/>
        <end position="523"/>
    </location>
</feature>
<reference evidence="8" key="1">
    <citation type="submission" date="2023-07" db="EMBL/GenBank/DDBJ databases">
        <authorList>
            <consortium name="CYATHOMIX"/>
        </authorList>
    </citation>
    <scope>NUCLEOTIDE SEQUENCE</scope>
    <source>
        <strain evidence="8">N/A</strain>
    </source>
</reference>
<dbReference type="AlphaFoldDB" id="A0AA36HE59"/>
<feature type="transmembrane region" description="Helical" evidence="6">
    <location>
        <begin position="476"/>
        <end position="497"/>
    </location>
</feature>
<evidence type="ECO:0000256" key="4">
    <source>
        <dbReference type="ARBA" id="ARBA00023136"/>
    </source>
</evidence>
<dbReference type="Pfam" id="PF00083">
    <property type="entry name" value="Sugar_tr"/>
    <property type="match status" value="1"/>
</dbReference>
<dbReference type="InterPro" id="IPR036259">
    <property type="entry name" value="MFS_trans_sf"/>
</dbReference>
<dbReference type="GO" id="GO:0016020">
    <property type="term" value="C:membrane"/>
    <property type="evidence" value="ECO:0007669"/>
    <property type="project" value="UniProtKB-SubCell"/>
</dbReference>
<feature type="compositionally biased region" description="Polar residues" evidence="5">
    <location>
        <begin position="10"/>
        <end position="30"/>
    </location>
</feature>
<dbReference type="PANTHER" id="PTHR24064">
    <property type="entry name" value="SOLUTE CARRIER FAMILY 22 MEMBER"/>
    <property type="match status" value="1"/>
</dbReference>
<feature type="transmembrane region" description="Helical" evidence="6">
    <location>
        <begin position="146"/>
        <end position="167"/>
    </location>
</feature>
<dbReference type="Proteomes" id="UP001176961">
    <property type="component" value="Unassembled WGS sequence"/>
</dbReference>
<feature type="transmembrane region" description="Helical" evidence="6">
    <location>
        <begin position="201"/>
        <end position="220"/>
    </location>
</feature>
<feature type="transmembrane region" description="Helical" evidence="6">
    <location>
        <begin position="323"/>
        <end position="344"/>
    </location>
</feature>
<dbReference type="PROSITE" id="PS50850">
    <property type="entry name" value="MFS"/>
    <property type="match status" value="1"/>
</dbReference>
<feature type="region of interest" description="Disordered" evidence="5">
    <location>
        <begin position="507"/>
        <end position="538"/>
    </location>
</feature>
<feature type="transmembrane region" description="Helical" evidence="6">
    <location>
        <begin position="226"/>
        <end position="247"/>
    </location>
</feature>
<dbReference type="Gene3D" id="1.20.1250.20">
    <property type="entry name" value="MFS general substrate transporter like domains"/>
    <property type="match status" value="1"/>
</dbReference>
<feature type="transmembrane region" description="Helical" evidence="6">
    <location>
        <begin position="114"/>
        <end position="134"/>
    </location>
</feature>
<name>A0AA36HE59_CYLNA</name>
<feature type="transmembrane region" description="Helical" evidence="6">
    <location>
        <begin position="356"/>
        <end position="376"/>
    </location>
</feature>
<dbReference type="InterPro" id="IPR020846">
    <property type="entry name" value="MFS_dom"/>
</dbReference>